<gene>
    <name evidence="2" type="ORF">M6D89_11640</name>
</gene>
<dbReference type="Gene3D" id="3.30.200.20">
    <property type="entry name" value="Phosphorylase Kinase, domain 1"/>
    <property type="match status" value="1"/>
</dbReference>
<dbReference type="RefSeq" id="WP_253968245.1">
    <property type="nucleotide sequence ID" value="NZ_JAMFTH010000003.1"/>
</dbReference>
<evidence type="ECO:0000313" key="3">
    <source>
        <dbReference type="Proteomes" id="UP001139319"/>
    </source>
</evidence>
<evidence type="ECO:0000313" key="2">
    <source>
        <dbReference type="EMBL" id="MCP8899952.1"/>
    </source>
</evidence>
<reference evidence="2" key="1">
    <citation type="submission" date="2022-05" db="EMBL/GenBank/DDBJ databases">
        <authorList>
            <person name="Sun H.-N."/>
        </authorList>
    </citation>
    <scope>NUCLEOTIDE SEQUENCE</scope>
    <source>
        <strain evidence="2">HB14</strain>
    </source>
</reference>
<reference evidence="2" key="2">
    <citation type="submission" date="2023-01" db="EMBL/GenBank/DDBJ databases">
        <title>Gilvimarinus xylanilyticus HB14 isolated from Caulerpa lentillifera aquaculture base in Hainan, China.</title>
        <authorList>
            <person name="Zhang Y.-J."/>
        </authorList>
    </citation>
    <scope>NUCLEOTIDE SEQUENCE</scope>
    <source>
        <strain evidence="2">HB14</strain>
    </source>
</reference>
<dbReference type="GO" id="GO:0004305">
    <property type="term" value="F:ethanolamine kinase activity"/>
    <property type="evidence" value="ECO:0007669"/>
    <property type="project" value="TreeGrafter"/>
</dbReference>
<protein>
    <submittedName>
        <fullName evidence="2">Phosphotransferase family protein</fullName>
    </submittedName>
</protein>
<dbReference type="AlphaFoldDB" id="A0A9X2KU74"/>
<dbReference type="InterPro" id="IPR011009">
    <property type="entry name" value="Kinase-like_dom_sf"/>
</dbReference>
<dbReference type="EMBL" id="JAMFTH010000003">
    <property type="protein sequence ID" value="MCP8899952.1"/>
    <property type="molecule type" value="Genomic_DNA"/>
</dbReference>
<proteinExistence type="predicted"/>
<dbReference type="Proteomes" id="UP001139319">
    <property type="component" value="Unassembled WGS sequence"/>
</dbReference>
<dbReference type="Gene3D" id="3.90.1200.10">
    <property type="match status" value="1"/>
</dbReference>
<organism evidence="2 3">
    <name type="scientific">Gilvimarinus xylanilyticus</name>
    <dbReference type="NCBI Taxonomy" id="2944139"/>
    <lineage>
        <taxon>Bacteria</taxon>
        <taxon>Pseudomonadati</taxon>
        <taxon>Pseudomonadota</taxon>
        <taxon>Gammaproteobacteria</taxon>
        <taxon>Cellvibrionales</taxon>
        <taxon>Cellvibrionaceae</taxon>
        <taxon>Gilvimarinus</taxon>
    </lineage>
</organism>
<keyword evidence="3" id="KW-1185">Reference proteome</keyword>
<comment type="caution">
    <text evidence="2">The sequence shown here is derived from an EMBL/GenBank/DDBJ whole genome shotgun (WGS) entry which is preliminary data.</text>
</comment>
<dbReference type="Pfam" id="PF01636">
    <property type="entry name" value="APH"/>
    <property type="match status" value="1"/>
</dbReference>
<dbReference type="GO" id="GO:0006646">
    <property type="term" value="P:phosphatidylethanolamine biosynthetic process"/>
    <property type="evidence" value="ECO:0007669"/>
    <property type="project" value="TreeGrafter"/>
</dbReference>
<accession>A0A9X2KU74</accession>
<feature type="domain" description="Aminoglycoside phosphotransferase" evidence="1">
    <location>
        <begin position="30"/>
        <end position="218"/>
    </location>
</feature>
<dbReference type="GO" id="GO:0005737">
    <property type="term" value="C:cytoplasm"/>
    <property type="evidence" value="ECO:0007669"/>
    <property type="project" value="TreeGrafter"/>
</dbReference>
<dbReference type="PANTHER" id="PTHR22603">
    <property type="entry name" value="CHOLINE/ETHANOALAMINE KINASE"/>
    <property type="match status" value="1"/>
</dbReference>
<dbReference type="InterPro" id="IPR002575">
    <property type="entry name" value="Aminoglycoside_PTrfase"/>
</dbReference>
<dbReference type="SUPFAM" id="SSF56112">
    <property type="entry name" value="Protein kinase-like (PK-like)"/>
    <property type="match status" value="1"/>
</dbReference>
<dbReference type="CDD" id="cd05151">
    <property type="entry name" value="ChoK-like"/>
    <property type="match status" value="1"/>
</dbReference>
<name>A0A9X2KU74_9GAMM</name>
<dbReference type="PANTHER" id="PTHR22603:SF66">
    <property type="entry name" value="ETHANOLAMINE KINASE"/>
    <property type="match status" value="1"/>
</dbReference>
<sequence length="255" mass="29321">MAEQNILQAILAGWRDWPLPLDAPPKVLGPIPGGRTNRNIQLQVPGSTRSIILRINNPRGRHLGIDRDDEAQIVHTAALAGITPEPIYRDPAHRFALLPYVQARTWNPADMANPEQRKRLLALLQRVRRLSPATGRRSYLRYLQQYWTQLESSAAIDAQLRDRWHHFLPRLEAFDQGDWPAELTHHDLIAENILDTGSQLYLIDWEYAALGHADIDRWCIDPQLVTEPFIHELAQWTNDLWEAVLRLLKSQNSKG</sequence>
<evidence type="ECO:0000259" key="1">
    <source>
        <dbReference type="Pfam" id="PF01636"/>
    </source>
</evidence>